<evidence type="ECO:0000256" key="10">
    <source>
        <dbReference type="ARBA" id="ARBA00022771"/>
    </source>
</evidence>
<dbReference type="Pfam" id="PF02911">
    <property type="entry name" value="Formyl_trans_C"/>
    <property type="match status" value="1"/>
</dbReference>
<dbReference type="GO" id="GO:0003677">
    <property type="term" value="F:DNA binding"/>
    <property type="evidence" value="ECO:0007669"/>
    <property type="project" value="UniProtKB-KW"/>
</dbReference>
<dbReference type="InterPro" id="IPR002376">
    <property type="entry name" value="Formyl_transf_N"/>
</dbReference>
<evidence type="ECO:0000256" key="18">
    <source>
        <dbReference type="ARBA" id="ARBA00023242"/>
    </source>
</evidence>
<name>A0A498LGL2_LABRO</name>
<evidence type="ECO:0000256" key="11">
    <source>
        <dbReference type="ARBA" id="ARBA00022833"/>
    </source>
</evidence>
<feature type="region of interest" description="Disordered" evidence="22">
    <location>
        <begin position="44"/>
        <end position="100"/>
    </location>
</feature>
<dbReference type="PANTHER" id="PTHR11138:SF5">
    <property type="entry name" value="METHIONYL-TRNA FORMYLTRANSFERASE, MITOCHONDRIAL"/>
    <property type="match status" value="1"/>
</dbReference>
<keyword evidence="18" id="KW-0539">Nucleus</keyword>
<feature type="compositionally biased region" description="Polar residues" evidence="22">
    <location>
        <begin position="448"/>
        <end position="464"/>
    </location>
</feature>
<dbReference type="PROSITE" id="PS50157">
    <property type="entry name" value="ZINC_FINGER_C2H2_2"/>
    <property type="match status" value="2"/>
</dbReference>
<keyword evidence="11" id="KW-0862">Zinc</keyword>
<evidence type="ECO:0000256" key="17">
    <source>
        <dbReference type="ARBA" id="ARBA00023163"/>
    </source>
</evidence>
<dbReference type="EMBL" id="QBIY01013429">
    <property type="protein sequence ID" value="RXN04827.1"/>
    <property type="molecule type" value="Genomic_DNA"/>
</dbReference>
<dbReference type="EC" id="2.1.2.9" evidence="5"/>
<dbReference type="GO" id="GO:0005739">
    <property type="term" value="C:mitochondrion"/>
    <property type="evidence" value="ECO:0007669"/>
    <property type="project" value="UniProtKB-SubCell"/>
</dbReference>
<accession>A0A498LGL2</accession>
<evidence type="ECO:0000256" key="5">
    <source>
        <dbReference type="ARBA" id="ARBA00012261"/>
    </source>
</evidence>
<comment type="similarity">
    <text evidence="4">Belongs to the Fmt family.</text>
</comment>
<organism evidence="24 25">
    <name type="scientific">Labeo rohita</name>
    <name type="common">Indian major carp</name>
    <name type="synonym">Cyprinus rohita</name>
    <dbReference type="NCBI Taxonomy" id="84645"/>
    <lineage>
        <taxon>Eukaryota</taxon>
        <taxon>Metazoa</taxon>
        <taxon>Chordata</taxon>
        <taxon>Craniata</taxon>
        <taxon>Vertebrata</taxon>
        <taxon>Euteleostomi</taxon>
        <taxon>Actinopterygii</taxon>
        <taxon>Neopterygii</taxon>
        <taxon>Teleostei</taxon>
        <taxon>Ostariophysi</taxon>
        <taxon>Cypriniformes</taxon>
        <taxon>Cyprinidae</taxon>
        <taxon>Labeoninae</taxon>
        <taxon>Labeonini</taxon>
        <taxon>Labeo</taxon>
    </lineage>
</organism>
<keyword evidence="7" id="KW-0808">Transferase</keyword>
<evidence type="ECO:0000256" key="3">
    <source>
        <dbReference type="ARBA" id="ARBA00004173"/>
    </source>
</evidence>
<comment type="subcellular location">
    <subcellularLocation>
        <location evidence="3">Mitochondrion</location>
    </subcellularLocation>
    <subcellularLocation>
        <location evidence="2">Nucleus</location>
    </subcellularLocation>
</comment>
<comment type="caution">
    <text evidence="24">The sequence shown here is derived from an EMBL/GenBank/DDBJ whole genome shotgun (WGS) entry which is preliminary data.</text>
</comment>
<dbReference type="GO" id="GO:0005634">
    <property type="term" value="C:nucleus"/>
    <property type="evidence" value="ECO:0007669"/>
    <property type="project" value="UniProtKB-SubCell"/>
</dbReference>
<dbReference type="SUPFAM" id="SSF57667">
    <property type="entry name" value="beta-beta-alpha zinc fingers"/>
    <property type="match status" value="1"/>
</dbReference>
<proteinExistence type="inferred from homology"/>
<dbReference type="Pfam" id="PF25414">
    <property type="entry name" value="zf-C2H2_Z280C_D"/>
    <property type="match status" value="1"/>
</dbReference>
<keyword evidence="12" id="KW-0648">Protein biosynthesis</keyword>
<evidence type="ECO:0000313" key="24">
    <source>
        <dbReference type="EMBL" id="RXN04827.1"/>
    </source>
</evidence>
<keyword evidence="9" id="KW-0677">Repeat</keyword>
<evidence type="ECO:0000256" key="19">
    <source>
        <dbReference type="ARBA" id="ARBA00052555"/>
    </source>
</evidence>
<keyword evidence="15" id="KW-0238">DNA-binding</keyword>
<evidence type="ECO:0000256" key="15">
    <source>
        <dbReference type="ARBA" id="ARBA00023125"/>
    </source>
</evidence>
<keyword evidence="16" id="KW-0496">Mitochondrion</keyword>
<evidence type="ECO:0000256" key="8">
    <source>
        <dbReference type="ARBA" id="ARBA00022723"/>
    </source>
</evidence>
<dbReference type="InterPro" id="IPR005794">
    <property type="entry name" value="Fmt"/>
</dbReference>
<comment type="catalytic activity">
    <reaction evidence="19">
        <text>L-methionyl-tRNA(fMet) + (6R)-10-formyltetrahydrofolate = N-formyl-L-methionyl-tRNA(fMet) + (6S)-5,6,7,8-tetrahydrofolate + H(+)</text>
        <dbReference type="Rhea" id="RHEA:24380"/>
        <dbReference type="Rhea" id="RHEA-COMP:9952"/>
        <dbReference type="Rhea" id="RHEA-COMP:9953"/>
        <dbReference type="ChEBI" id="CHEBI:15378"/>
        <dbReference type="ChEBI" id="CHEBI:57453"/>
        <dbReference type="ChEBI" id="CHEBI:78530"/>
        <dbReference type="ChEBI" id="CHEBI:78844"/>
        <dbReference type="ChEBI" id="CHEBI:195366"/>
        <dbReference type="EC" id="2.1.2.9"/>
    </reaction>
    <physiologicalReaction direction="left-to-right" evidence="19">
        <dbReference type="Rhea" id="RHEA:24381"/>
    </physiologicalReaction>
</comment>
<keyword evidence="13" id="KW-0809">Transit peptide</keyword>
<dbReference type="Pfam" id="PF25429">
    <property type="entry name" value="zf-POGZ"/>
    <property type="match status" value="1"/>
</dbReference>
<dbReference type="PANTHER" id="PTHR11138">
    <property type="entry name" value="METHIONYL-TRNA FORMYLTRANSFERASE"/>
    <property type="match status" value="1"/>
</dbReference>
<evidence type="ECO:0000256" key="2">
    <source>
        <dbReference type="ARBA" id="ARBA00004123"/>
    </source>
</evidence>
<feature type="domain" description="C2H2-type" evidence="23">
    <location>
        <begin position="338"/>
        <end position="367"/>
    </location>
</feature>
<dbReference type="FunFam" id="3.30.160.60:FF:000298">
    <property type="entry name" value="zinc finger protein 280D isoform X1"/>
    <property type="match status" value="1"/>
</dbReference>
<dbReference type="InterPro" id="IPR005793">
    <property type="entry name" value="Formyl_trans_C"/>
</dbReference>
<keyword evidence="14" id="KW-0805">Transcription regulation</keyword>
<keyword evidence="8" id="KW-0479">Metal-binding</keyword>
<evidence type="ECO:0000256" key="7">
    <source>
        <dbReference type="ARBA" id="ARBA00022679"/>
    </source>
</evidence>
<evidence type="ECO:0000256" key="6">
    <source>
        <dbReference type="ARBA" id="ARBA00014185"/>
    </source>
</evidence>
<gene>
    <name evidence="24" type="ORF">ROHU_035672</name>
</gene>
<comment type="function">
    <text evidence="20">Methionyl-tRNA formyltransferase that formylates methionyl-tRNA in mitochondria and is crucial for translation initiation.</text>
</comment>
<sequence length="985" mass="110597">MMSELFMECEEEELEPWQKAIPEINLIDLDDDDDDEPIFVGEICSSKPTANTRQGAVNQQNQRNVPVQKPVTLASSQKTPQASPNPPRVATGPTIMVRGPAPSAGNPILIPLNTTLGHQTTPQPIIINNQGYIVASPQNLNSNTSFISSLGSQYPPGTTLAVVPDNGTVINDTNYSGSKRAGENDFSFTKKCPRCQNVFCLQPLKNHMKLCCPELLDSVFPSTSKPDKQGCAPKVFESDKGKLIMLVSDFYYGKSEGDPALISKFKSFTTFKCNSCLKLLKNNIRFMNHMKHHLELEKQNSESWESHTTCQHCYRQYSTPFQLQCHIESAHSPFESTTNCKICELAFETEQVLLEHMRDNHKPGEMPYACQVCNYRSSFFSDVDNHFRTVHENTKDLLCPFCLKVLRSGHMYMQHYMRHQVTIRASVSGTPMCSETSSKAYIIPTSPETTKQPVRVPANTTKPNVNGGKAKTTNQFSWNRTIQNNELKGLKLPSGGNKCVECLLEVTDPYVHYPLSLRCNLCKFRSSCQKAFRQHMVRFHSTSSKVRFGKVKKPPRGLRSLTLVCLKCDFLADASGADQMTEHLLSRPNHSCQVIMEPGFLTCIPFFLFFVFFFKVTNGGSKMNRSMETHIGSKQQLLLIKPDTPRDETEPIQISDVEALPNKDNGTEDGDDTKGGVIDSLEVVTLSRDAPVRRYAEQHRLPLHHWPDVDLSAQFDVGVVVSFGCLIKENLINKIPYGILNVHPSLLPRWRGPAPIFHTILHGDSVTGVTIMQIRPKRFDVGPILQQELYEVPKNCTADELGATLAVVGSRMLMDTLRHLPERIANRKEQPKEGASFAPKISSRMAWIIWEQHSCDYIDRLFRAIGSRIPLKTMWMGNPIKLLDFVGKCNVSFSAAPYLSSVPGSVHYQKESNTLLVRCKDGWVGFKAVNFKKRLSAADFFNGYLHQSVLKKSPSTNTCLFHSYKDAHLPGGHDNNMLLRNNTSL</sequence>
<dbReference type="InterPro" id="IPR036477">
    <property type="entry name" value="Formyl_transf_N_sf"/>
</dbReference>
<dbReference type="Gene3D" id="3.40.50.12230">
    <property type="match status" value="1"/>
</dbReference>
<dbReference type="Proteomes" id="UP000290572">
    <property type="component" value="Unassembled WGS sequence"/>
</dbReference>
<evidence type="ECO:0000313" key="25">
    <source>
        <dbReference type="Proteomes" id="UP000290572"/>
    </source>
</evidence>
<evidence type="ECO:0000259" key="23">
    <source>
        <dbReference type="PROSITE" id="PS50157"/>
    </source>
</evidence>
<keyword evidence="25" id="KW-1185">Reference proteome</keyword>
<dbReference type="PROSITE" id="PS00028">
    <property type="entry name" value="ZINC_FINGER_C2H2_1"/>
    <property type="match status" value="3"/>
</dbReference>
<reference evidence="24 25" key="1">
    <citation type="submission" date="2018-03" db="EMBL/GenBank/DDBJ databases">
        <title>Draft genome sequence of Rohu Carp (Labeo rohita).</title>
        <authorList>
            <person name="Das P."/>
            <person name="Kushwaha B."/>
            <person name="Joshi C.G."/>
            <person name="Kumar D."/>
            <person name="Nagpure N.S."/>
            <person name="Sahoo L."/>
            <person name="Das S.P."/>
            <person name="Bit A."/>
            <person name="Patnaik S."/>
            <person name="Meher P.K."/>
            <person name="Jayasankar P."/>
            <person name="Koringa P.G."/>
            <person name="Patel N.V."/>
            <person name="Hinsu A.T."/>
            <person name="Kumar R."/>
            <person name="Pandey M."/>
            <person name="Agarwal S."/>
            <person name="Srivastava S."/>
            <person name="Singh M."/>
            <person name="Iquebal M.A."/>
            <person name="Jaiswal S."/>
            <person name="Angadi U.B."/>
            <person name="Kumar N."/>
            <person name="Raza M."/>
            <person name="Shah T.M."/>
            <person name="Rai A."/>
            <person name="Jena J.K."/>
        </authorList>
    </citation>
    <scope>NUCLEOTIDE SEQUENCE [LARGE SCALE GENOMIC DNA]</scope>
    <source>
        <strain evidence="24">DASCIFA01</strain>
        <tissue evidence="24">Testis</tissue>
    </source>
</reference>
<comment type="function">
    <text evidence="1">May function as a transcription factor.</text>
</comment>
<dbReference type="GO" id="GO:0008270">
    <property type="term" value="F:zinc ion binding"/>
    <property type="evidence" value="ECO:0007669"/>
    <property type="project" value="UniProtKB-KW"/>
</dbReference>
<keyword evidence="17" id="KW-0804">Transcription</keyword>
<dbReference type="InterPro" id="IPR013087">
    <property type="entry name" value="Znf_C2H2_type"/>
</dbReference>
<feature type="domain" description="C2H2-type" evidence="23">
    <location>
        <begin position="368"/>
        <end position="396"/>
    </location>
</feature>
<feature type="region of interest" description="Disordered" evidence="22">
    <location>
        <begin position="645"/>
        <end position="674"/>
    </location>
</feature>
<dbReference type="InterPro" id="IPR057618">
    <property type="entry name" value="Znf_POGZ/Z280C-D-like"/>
</dbReference>
<evidence type="ECO:0000256" key="9">
    <source>
        <dbReference type="ARBA" id="ARBA00022737"/>
    </source>
</evidence>
<dbReference type="FunFam" id="3.40.50.12230:FF:000003">
    <property type="entry name" value="methionyl-tRNA formyltransferase, mitochondrial"/>
    <property type="match status" value="1"/>
</dbReference>
<dbReference type="Gene3D" id="3.30.160.60">
    <property type="entry name" value="Classic Zinc Finger"/>
    <property type="match status" value="2"/>
</dbReference>
<dbReference type="CDD" id="cd08646">
    <property type="entry name" value="FMT_core_Met-tRNA-FMT_N"/>
    <property type="match status" value="1"/>
</dbReference>
<dbReference type="InterPro" id="IPR036236">
    <property type="entry name" value="Znf_C2H2_sf"/>
</dbReference>
<dbReference type="Pfam" id="PF00551">
    <property type="entry name" value="Formyl_trans_N"/>
    <property type="match status" value="1"/>
</dbReference>
<keyword evidence="10 21" id="KW-0863">Zinc-finger</keyword>
<feature type="region of interest" description="Disordered" evidence="22">
    <location>
        <begin position="448"/>
        <end position="472"/>
    </location>
</feature>
<dbReference type="InterPro" id="IPR059074">
    <property type="entry name" value="zf-C2H2_Z280C_D"/>
</dbReference>
<dbReference type="SUPFAM" id="SSF53328">
    <property type="entry name" value="Formyltransferase"/>
    <property type="match status" value="1"/>
</dbReference>
<evidence type="ECO:0000256" key="13">
    <source>
        <dbReference type="ARBA" id="ARBA00022946"/>
    </source>
</evidence>
<dbReference type="STRING" id="84645.A0A498LGL2"/>
<dbReference type="GO" id="GO:0004479">
    <property type="term" value="F:methionyl-tRNA formyltransferase activity"/>
    <property type="evidence" value="ECO:0007669"/>
    <property type="project" value="UniProtKB-EC"/>
</dbReference>
<evidence type="ECO:0000256" key="22">
    <source>
        <dbReference type="SAM" id="MobiDB-lite"/>
    </source>
</evidence>
<evidence type="ECO:0000256" key="4">
    <source>
        <dbReference type="ARBA" id="ARBA00010699"/>
    </source>
</evidence>
<feature type="compositionally biased region" description="Polar residues" evidence="22">
    <location>
        <begin position="73"/>
        <end position="82"/>
    </location>
</feature>
<evidence type="ECO:0000256" key="16">
    <source>
        <dbReference type="ARBA" id="ARBA00023128"/>
    </source>
</evidence>
<feature type="compositionally biased region" description="Polar residues" evidence="22">
    <location>
        <begin position="46"/>
        <end position="56"/>
    </location>
</feature>
<evidence type="ECO:0000256" key="14">
    <source>
        <dbReference type="ARBA" id="ARBA00023015"/>
    </source>
</evidence>
<dbReference type="SMART" id="SM00355">
    <property type="entry name" value="ZnF_C2H2"/>
    <property type="match status" value="7"/>
</dbReference>
<evidence type="ECO:0000256" key="1">
    <source>
        <dbReference type="ARBA" id="ARBA00003729"/>
    </source>
</evidence>
<dbReference type="NCBIfam" id="TIGR00460">
    <property type="entry name" value="fmt"/>
    <property type="match status" value="1"/>
</dbReference>
<protein>
    <recommendedName>
        <fullName evidence="6">Methionyl-tRNA formyltransferase, mitochondrial</fullName>
        <ecNumber evidence="5">2.1.2.9</ecNumber>
    </recommendedName>
</protein>
<dbReference type="InterPro" id="IPR041711">
    <property type="entry name" value="Met-tRNA-FMT_N"/>
</dbReference>
<evidence type="ECO:0000256" key="12">
    <source>
        <dbReference type="ARBA" id="ARBA00022917"/>
    </source>
</evidence>
<evidence type="ECO:0000256" key="20">
    <source>
        <dbReference type="ARBA" id="ARBA00057846"/>
    </source>
</evidence>
<dbReference type="AlphaFoldDB" id="A0A498LGL2"/>
<feature type="compositionally biased region" description="Low complexity" evidence="22">
    <location>
        <begin position="57"/>
        <end position="71"/>
    </location>
</feature>
<evidence type="ECO:0000256" key="21">
    <source>
        <dbReference type="PROSITE-ProRule" id="PRU00042"/>
    </source>
</evidence>